<dbReference type="Gene3D" id="1.20.58.220">
    <property type="entry name" value="Phosphate transport system protein phou homolog 2, domain 2"/>
    <property type="match status" value="1"/>
</dbReference>
<evidence type="ECO:0000256" key="1">
    <source>
        <dbReference type="ARBA" id="ARBA00008591"/>
    </source>
</evidence>
<comment type="caution">
    <text evidence="2">The sequence shown here is derived from an EMBL/GenBank/DDBJ whole genome shotgun (WGS) entry which is preliminary data.</text>
</comment>
<evidence type="ECO:0000313" key="2">
    <source>
        <dbReference type="EMBL" id="PKK90065.1"/>
    </source>
</evidence>
<dbReference type="EMBL" id="PGXC01000008">
    <property type="protein sequence ID" value="PKK90065.1"/>
    <property type="molecule type" value="Genomic_DNA"/>
</dbReference>
<comment type="similarity">
    <text evidence="1">Belongs to the UPF0111 family.</text>
</comment>
<dbReference type="InterPro" id="IPR018445">
    <property type="entry name" value="Put_Phosphate_transp_reg"/>
</dbReference>
<dbReference type="PANTHER" id="PTHR36536:SF3">
    <property type="entry name" value="UPF0111 PROTEIN HI_1603"/>
    <property type="match status" value="1"/>
</dbReference>
<dbReference type="InterPro" id="IPR038078">
    <property type="entry name" value="PhoU-like_sf"/>
</dbReference>
<gene>
    <name evidence="2" type="ORF">CVV64_11135</name>
</gene>
<dbReference type="PANTHER" id="PTHR36536">
    <property type="entry name" value="UPF0111 PROTEIN HI_1603"/>
    <property type="match status" value="1"/>
</dbReference>
<organism evidence="2 3">
    <name type="scientific">Candidatus Wallbacteria bacterium HGW-Wallbacteria-1</name>
    <dbReference type="NCBI Taxonomy" id="2013854"/>
    <lineage>
        <taxon>Bacteria</taxon>
        <taxon>Candidatus Walliibacteriota</taxon>
    </lineage>
</organism>
<dbReference type="AlphaFoldDB" id="A0A2N1PNZ5"/>
<accession>A0A2N1PNZ5</accession>
<sequence length="217" mass="25319">MIEMDVLFKKTKRLERKVDLFLDLISQGSIIFEMALSEYIEGRFDQFEEHFRTISEMEHNADDLRKEIETQLYLESLIPDSRGDVLGILENMDNVMDASKRTIAQFSMERPTMMPGTAEEFLKLARISKDAVESLVQATRAFFRDIHAVKDHIHKVKLYEGEADKVAERLKRYIFSTDENLAHKIQMRFFVNNVESVSDEAESVAERLSIYTIKRTI</sequence>
<evidence type="ECO:0000313" key="3">
    <source>
        <dbReference type="Proteomes" id="UP000233256"/>
    </source>
</evidence>
<reference evidence="2 3" key="1">
    <citation type="journal article" date="2017" name="ISME J.">
        <title>Potential for microbial H2 and metal transformations associated with novel bacteria and archaea in deep terrestrial subsurface sediments.</title>
        <authorList>
            <person name="Hernsdorf A.W."/>
            <person name="Amano Y."/>
            <person name="Miyakawa K."/>
            <person name="Ise K."/>
            <person name="Suzuki Y."/>
            <person name="Anantharaman K."/>
            <person name="Probst A."/>
            <person name="Burstein D."/>
            <person name="Thomas B.C."/>
            <person name="Banfield J.F."/>
        </authorList>
    </citation>
    <scope>NUCLEOTIDE SEQUENCE [LARGE SCALE GENOMIC DNA]</scope>
    <source>
        <strain evidence="2">HGW-Wallbacteria-1</strain>
    </source>
</reference>
<dbReference type="Pfam" id="PF01865">
    <property type="entry name" value="PhoU_div"/>
    <property type="match status" value="1"/>
</dbReference>
<dbReference type="InterPro" id="IPR002727">
    <property type="entry name" value="DUF47"/>
</dbReference>
<proteinExistence type="inferred from homology"/>
<name>A0A2N1PNZ5_9BACT</name>
<protein>
    <submittedName>
        <fullName evidence="2">DUF47 domain-containing protein</fullName>
    </submittedName>
</protein>
<dbReference type="Proteomes" id="UP000233256">
    <property type="component" value="Unassembled WGS sequence"/>
</dbReference>
<dbReference type="SUPFAM" id="SSF109755">
    <property type="entry name" value="PhoU-like"/>
    <property type="match status" value="1"/>
</dbReference>